<keyword evidence="5" id="KW-1133">Transmembrane helix</keyword>
<organism evidence="7 8">
    <name type="scientific">Aurantiacibacter atlanticus</name>
    <dbReference type="NCBI Taxonomy" id="1648404"/>
    <lineage>
        <taxon>Bacteria</taxon>
        <taxon>Pseudomonadati</taxon>
        <taxon>Pseudomonadota</taxon>
        <taxon>Alphaproteobacteria</taxon>
        <taxon>Sphingomonadales</taxon>
        <taxon>Erythrobacteraceae</taxon>
        <taxon>Aurantiacibacter</taxon>
    </lineage>
</organism>
<evidence type="ECO:0000259" key="6">
    <source>
        <dbReference type="PROSITE" id="PS50110"/>
    </source>
</evidence>
<dbReference type="SMART" id="SM00448">
    <property type="entry name" value="REC"/>
    <property type="match status" value="2"/>
</dbReference>
<feature type="domain" description="Response regulatory" evidence="6">
    <location>
        <begin position="394"/>
        <end position="507"/>
    </location>
</feature>
<dbReference type="PANTHER" id="PTHR44591">
    <property type="entry name" value="STRESS RESPONSE REGULATOR PROTEIN 1"/>
    <property type="match status" value="1"/>
</dbReference>
<feature type="transmembrane region" description="Helical" evidence="5">
    <location>
        <begin position="52"/>
        <end position="71"/>
    </location>
</feature>
<keyword evidence="5" id="KW-0812">Transmembrane</keyword>
<feature type="domain" description="Response regulatory" evidence="6">
    <location>
        <begin position="513"/>
        <end position="630"/>
    </location>
</feature>
<dbReference type="InterPro" id="IPR036097">
    <property type="entry name" value="HisK_dim/P_sf"/>
</dbReference>
<feature type="modified residue" description="4-aspartylphosphate" evidence="4">
    <location>
        <position position="562"/>
    </location>
</feature>
<evidence type="ECO:0000256" key="4">
    <source>
        <dbReference type="PROSITE-ProRule" id="PRU00169"/>
    </source>
</evidence>
<evidence type="ECO:0000256" key="2">
    <source>
        <dbReference type="ARBA" id="ARBA00012438"/>
    </source>
</evidence>
<dbReference type="CDD" id="cd00082">
    <property type="entry name" value="HisKA"/>
    <property type="match status" value="1"/>
</dbReference>
<gene>
    <name evidence="7" type="ORF">CP97_06190</name>
</gene>
<keyword evidence="3 4" id="KW-0597">Phosphoprotein</keyword>
<dbReference type="InterPro" id="IPR050595">
    <property type="entry name" value="Bact_response_regulator"/>
</dbReference>
<dbReference type="Gene3D" id="3.40.50.2300">
    <property type="match status" value="2"/>
</dbReference>
<dbReference type="EMBL" id="CP011310">
    <property type="protein sequence ID" value="AKQ41698.2"/>
    <property type="molecule type" value="Genomic_DNA"/>
</dbReference>
<dbReference type="EC" id="2.7.13.3" evidence="2"/>
<reference evidence="7 8" key="1">
    <citation type="journal article" date="2015" name="Int. J. Syst. Evol. Microbiol.">
        <title>Erythrobacter atlanticus sp. nov., a bacterium from ocean sediment able to degrade polycyclic aromatic hydrocarbons.</title>
        <authorList>
            <person name="Zhuang L."/>
            <person name="Liu Y."/>
            <person name="Wang L."/>
            <person name="Wang W."/>
            <person name="Shao Z."/>
        </authorList>
    </citation>
    <scope>NUCLEOTIDE SEQUENCE [LARGE SCALE GENOMIC DNA]</scope>
    <source>
        <strain evidence="8">s21-N3</strain>
    </source>
</reference>
<dbReference type="Pfam" id="PF00512">
    <property type="entry name" value="HisKA"/>
    <property type="match status" value="1"/>
</dbReference>
<keyword evidence="8" id="KW-1185">Reference proteome</keyword>
<sequence>MSYLDTPLTSPPPRVSRDRFLPWILVLLGAGSVLAAAMTLTMVAPQSMTDSIILGGFAIASIFGVLGFLLGRAINAAHAKRLNAYADELWDLATSFVGRSECRIGGPALMAGMTTAAAPVRAQAGLRAVSRAFRAMQVERDHARAKLDNDTVERKAFFSRLSHEIRTPLNAIMGYSSILIETADAKGLVTISVDLRRIRRAGETLLGQIDNLLVMVEDKVDGTAQERAPISIRGLLTSIASRIGCQSEYGRMTLSDDSAGGDITLFSHRDKVNRAVQGMFDHAVKFRGARSLRYSASIASGDRVRILVIADNFANARSERRSVEKNGSAFVNDVLARLVGAVLVMEEREDGTWAYQLDIPLDISKAGPPIEPEESPMQAIQRHGAHEPSRKKKKALVIDDDPAAIDLLTRWLKRCDYQVVSARNAADGLEMACREPVDIVLLDALMPGKSGYEVLPELRAQPQLTSTPILIVTVDDDRARGLEAGASDFVRKPVTETELRRIISVYDTDLSGDVLIIEDEDDAAELLNRTVRRMGFSTRRAVDGQSGLDAVKNRPPKAILLDLNMPGVNGFEFIERLASHTELAAIPLIVVSGQDLSISQHHSLVSAGARFYLKGDAAPREIAEGLREAVG</sequence>
<evidence type="ECO:0000256" key="5">
    <source>
        <dbReference type="SAM" id="Phobius"/>
    </source>
</evidence>
<dbReference type="SMART" id="SM00388">
    <property type="entry name" value="HisKA"/>
    <property type="match status" value="1"/>
</dbReference>
<protein>
    <recommendedName>
        <fullName evidence="2">histidine kinase</fullName>
        <ecNumber evidence="2">2.7.13.3</ecNumber>
    </recommendedName>
</protein>
<dbReference type="KEGG" id="ery:CP97_06190"/>
<evidence type="ECO:0000313" key="8">
    <source>
        <dbReference type="Proteomes" id="UP000059113"/>
    </source>
</evidence>
<dbReference type="AlphaFoldDB" id="A0A0H4VX99"/>
<feature type="transmembrane region" description="Helical" evidence="5">
    <location>
        <begin position="20"/>
        <end position="40"/>
    </location>
</feature>
<dbReference type="InterPro" id="IPR011006">
    <property type="entry name" value="CheY-like_superfamily"/>
</dbReference>
<accession>A0A0H4VX99</accession>
<evidence type="ECO:0000256" key="1">
    <source>
        <dbReference type="ARBA" id="ARBA00000085"/>
    </source>
</evidence>
<dbReference type="PANTHER" id="PTHR44591:SF3">
    <property type="entry name" value="RESPONSE REGULATORY DOMAIN-CONTAINING PROTEIN"/>
    <property type="match status" value="1"/>
</dbReference>
<dbReference type="SUPFAM" id="SSF47384">
    <property type="entry name" value="Homodimeric domain of signal transducing histidine kinase"/>
    <property type="match status" value="1"/>
</dbReference>
<dbReference type="OrthoDB" id="9801651at2"/>
<dbReference type="SUPFAM" id="SSF52172">
    <property type="entry name" value="CheY-like"/>
    <property type="match status" value="2"/>
</dbReference>
<evidence type="ECO:0000256" key="3">
    <source>
        <dbReference type="ARBA" id="ARBA00022553"/>
    </source>
</evidence>
<feature type="modified residue" description="4-aspartylphosphate" evidence="4">
    <location>
        <position position="443"/>
    </location>
</feature>
<evidence type="ECO:0000313" key="7">
    <source>
        <dbReference type="EMBL" id="AKQ41698.2"/>
    </source>
</evidence>
<dbReference type="PROSITE" id="PS50110">
    <property type="entry name" value="RESPONSE_REGULATORY"/>
    <property type="match status" value="2"/>
</dbReference>
<dbReference type="Proteomes" id="UP000059113">
    <property type="component" value="Chromosome"/>
</dbReference>
<dbReference type="Gene3D" id="1.10.287.130">
    <property type="match status" value="1"/>
</dbReference>
<dbReference type="InterPro" id="IPR001789">
    <property type="entry name" value="Sig_transdc_resp-reg_receiver"/>
</dbReference>
<dbReference type="STRING" id="1648404.CP97_06190"/>
<reference evidence="8" key="2">
    <citation type="submission" date="2015-04" db="EMBL/GenBank/DDBJ databases">
        <title>The complete genome sequence of Erythrobacter sp. s21-N3.</title>
        <authorList>
            <person name="Zhuang L."/>
            <person name="Liu Y."/>
            <person name="Shao Z."/>
        </authorList>
    </citation>
    <scope>NUCLEOTIDE SEQUENCE [LARGE SCALE GENOMIC DNA]</scope>
    <source>
        <strain evidence="8">s21-N3</strain>
    </source>
</reference>
<keyword evidence="5" id="KW-0472">Membrane</keyword>
<dbReference type="RefSeq" id="WP_149036429.1">
    <property type="nucleotide sequence ID" value="NZ_CP011310.1"/>
</dbReference>
<proteinExistence type="predicted"/>
<dbReference type="Pfam" id="PF00072">
    <property type="entry name" value="Response_reg"/>
    <property type="match status" value="2"/>
</dbReference>
<comment type="catalytic activity">
    <reaction evidence="1">
        <text>ATP + protein L-histidine = ADP + protein N-phospho-L-histidine.</text>
        <dbReference type="EC" id="2.7.13.3"/>
    </reaction>
</comment>
<name>A0A0H4VX99_9SPHN</name>
<dbReference type="InterPro" id="IPR003661">
    <property type="entry name" value="HisK_dim/P_dom"/>
</dbReference>
<dbReference type="GO" id="GO:0000155">
    <property type="term" value="F:phosphorelay sensor kinase activity"/>
    <property type="evidence" value="ECO:0007669"/>
    <property type="project" value="InterPro"/>
</dbReference>